<evidence type="ECO:0000313" key="1">
    <source>
        <dbReference type="EMBL" id="QKQ99976.1"/>
    </source>
</evidence>
<proteinExistence type="predicted"/>
<dbReference type="Proteomes" id="UP000509301">
    <property type="component" value="Chromosome"/>
</dbReference>
<keyword evidence="2" id="KW-1185">Reference proteome</keyword>
<dbReference type="KEGG" id="mten:GWK48_05915"/>
<protein>
    <submittedName>
        <fullName evidence="1">Uncharacterized protein</fullName>
    </submittedName>
</protein>
<name>A0A6N0NUY8_9CREN</name>
<dbReference type="GeneID" id="55641467"/>
<sequence>MTFVIKVNTAGDSVFVFKWGVGRLVPSLPEQRVGNASLTCDIESR</sequence>
<gene>
    <name evidence="1" type="ORF">GWK48_05915</name>
</gene>
<reference evidence="1 2" key="1">
    <citation type="submission" date="2020-02" db="EMBL/GenBank/DDBJ databases">
        <title>Comparative genome analysis reveals the metabolism and evolution of the thermophilic archaeal genus Metallosphaera.</title>
        <authorList>
            <person name="Jiang C."/>
        </authorList>
    </citation>
    <scope>NUCLEOTIDE SEQUENCE [LARGE SCALE GENOMIC DNA]</scope>
    <source>
        <strain evidence="1 2">Ric-A</strain>
    </source>
</reference>
<evidence type="ECO:0000313" key="2">
    <source>
        <dbReference type="Proteomes" id="UP000509301"/>
    </source>
</evidence>
<dbReference type="AlphaFoldDB" id="A0A6N0NUY8"/>
<dbReference type="RefSeq" id="WP_174630506.1">
    <property type="nucleotide sequence ID" value="NZ_CP049074.1"/>
</dbReference>
<organism evidence="1 2">
    <name type="scientific">Metallosphaera tengchongensis</name>
    <dbReference type="NCBI Taxonomy" id="1532350"/>
    <lineage>
        <taxon>Archaea</taxon>
        <taxon>Thermoproteota</taxon>
        <taxon>Thermoprotei</taxon>
        <taxon>Sulfolobales</taxon>
        <taxon>Sulfolobaceae</taxon>
        <taxon>Metallosphaera</taxon>
    </lineage>
</organism>
<dbReference type="EMBL" id="CP049074">
    <property type="protein sequence ID" value="QKQ99976.1"/>
    <property type="molecule type" value="Genomic_DNA"/>
</dbReference>
<accession>A0A6N0NUY8</accession>